<accession>W4V7W2</accession>
<feature type="compositionally biased region" description="Basic and acidic residues" evidence="1">
    <location>
        <begin position="29"/>
        <end position="40"/>
    </location>
</feature>
<reference evidence="2" key="1">
    <citation type="journal article" date="2014" name="Genome Announc.">
        <title>Draft Genome Sequence of Clostridium straminisolvens Strain JCM 21531T, Isolated from a Cellulose-Degrading Bacterial Community.</title>
        <authorList>
            <person name="Yuki M."/>
            <person name="Oshima K."/>
            <person name="Suda W."/>
            <person name="Sakamoto M."/>
            <person name="Kitamura K."/>
            <person name="Iida T."/>
            <person name="Hattori M."/>
            <person name="Ohkuma M."/>
        </authorList>
    </citation>
    <scope>NUCLEOTIDE SEQUENCE [LARGE SCALE GENOMIC DNA]</scope>
    <source>
        <strain evidence="2">JCM 21531</strain>
    </source>
</reference>
<evidence type="ECO:0000313" key="3">
    <source>
        <dbReference type="Proteomes" id="UP000019109"/>
    </source>
</evidence>
<dbReference type="AlphaFoldDB" id="W4V7W2"/>
<protein>
    <recommendedName>
        <fullName evidence="4">Mobile element protein</fullName>
    </recommendedName>
</protein>
<sequence>MDNISFEEVKRTINGCKSKVPSKPRPKKVSSDLKKSDRIYKSQQQARKTLEMTY</sequence>
<organism evidence="2 3">
    <name type="scientific">Acetivibrio straminisolvens JCM 21531</name>
    <dbReference type="NCBI Taxonomy" id="1294263"/>
    <lineage>
        <taxon>Bacteria</taxon>
        <taxon>Bacillati</taxon>
        <taxon>Bacillota</taxon>
        <taxon>Clostridia</taxon>
        <taxon>Eubacteriales</taxon>
        <taxon>Oscillospiraceae</taxon>
        <taxon>Acetivibrio</taxon>
    </lineage>
</organism>
<dbReference type="RefSeq" id="WP_157833665.1">
    <property type="nucleotide sequence ID" value="NZ_BAVR01000034.1"/>
</dbReference>
<gene>
    <name evidence="2" type="ORF">JCM21531_2830</name>
</gene>
<keyword evidence="3" id="KW-1185">Reference proteome</keyword>
<feature type="region of interest" description="Disordered" evidence="1">
    <location>
        <begin position="15"/>
        <end position="54"/>
    </location>
</feature>
<dbReference type="EMBL" id="BAVR01000034">
    <property type="protein sequence ID" value="GAE89317.1"/>
    <property type="molecule type" value="Genomic_DNA"/>
</dbReference>
<evidence type="ECO:0000313" key="2">
    <source>
        <dbReference type="EMBL" id="GAE89317.1"/>
    </source>
</evidence>
<evidence type="ECO:0008006" key="4">
    <source>
        <dbReference type="Google" id="ProtNLM"/>
    </source>
</evidence>
<dbReference type="Proteomes" id="UP000019109">
    <property type="component" value="Unassembled WGS sequence"/>
</dbReference>
<evidence type="ECO:0000256" key="1">
    <source>
        <dbReference type="SAM" id="MobiDB-lite"/>
    </source>
</evidence>
<dbReference type="STRING" id="1294263.JCM21531_2830"/>
<name>W4V7W2_9FIRM</name>
<comment type="caution">
    <text evidence="2">The sequence shown here is derived from an EMBL/GenBank/DDBJ whole genome shotgun (WGS) entry which is preliminary data.</text>
</comment>
<proteinExistence type="predicted"/>